<gene>
    <name evidence="2" type="ORF">EV190_1311</name>
</gene>
<evidence type="ECO:0000313" key="2">
    <source>
        <dbReference type="EMBL" id="TDQ45484.1"/>
    </source>
</evidence>
<accession>A0A4R6UQE8</accession>
<evidence type="ECO:0000313" key="3">
    <source>
        <dbReference type="Proteomes" id="UP000295281"/>
    </source>
</evidence>
<dbReference type="RefSeq" id="WP_133743474.1">
    <property type="nucleotide sequence ID" value="NZ_SNYN01000031.1"/>
</dbReference>
<proteinExistence type="predicted"/>
<name>A0A4R6UQE8_9ACTN</name>
<feature type="region of interest" description="Disordered" evidence="1">
    <location>
        <begin position="1"/>
        <end position="24"/>
    </location>
</feature>
<dbReference type="OrthoDB" id="3213425at2"/>
<dbReference type="Proteomes" id="UP000295281">
    <property type="component" value="Unassembled WGS sequence"/>
</dbReference>
<protein>
    <recommendedName>
        <fullName evidence="4">Transcriptional regulator</fullName>
    </recommendedName>
</protein>
<keyword evidence="3" id="KW-1185">Reference proteome</keyword>
<evidence type="ECO:0008006" key="4">
    <source>
        <dbReference type="Google" id="ProtNLM"/>
    </source>
</evidence>
<organism evidence="2 3">
    <name type="scientific">Actinorugispora endophytica</name>
    <dbReference type="NCBI Taxonomy" id="1605990"/>
    <lineage>
        <taxon>Bacteria</taxon>
        <taxon>Bacillati</taxon>
        <taxon>Actinomycetota</taxon>
        <taxon>Actinomycetes</taxon>
        <taxon>Streptosporangiales</taxon>
        <taxon>Nocardiopsidaceae</taxon>
        <taxon>Actinorugispora</taxon>
    </lineage>
</organism>
<dbReference type="EMBL" id="SNYN01000031">
    <property type="protein sequence ID" value="TDQ45484.1"/>
    <property type="molecule type" value="Genomic_DNA"/>
</dbReference>
<sequence length="316" mass="33836">MKTLPRTLEAEPPPSEPSSADGPRLITRIDDRLDHLRRLDDELGSGDVLALARGELGLIVNLLRSGRLRGGAQNRLYALAAEASRQVAWAAFDQGRTGTAARYFDGAFRASAEAGDPISGAYAASFAAIQCYSTGHGDRALNLLETASGQVRWKATPRMQAMLAARTARALSTTGDRRACARQLHLARTALDKGASEDDPACLYWVTEGEIEMIAGSSALRLGDPAEALRRFGAAMEASYPGDEEYPRTHAIYLARAAEAHLALHDLDAAVEAGRHASRCLGGVDSARSSSELQGLRTKLRAHHSHPGVRDFLQAG</sequence>
<comment type="caution">
    <text evidence="2">The sequence shown here is derived from an EMBL/GenBank/DDBJ whole genome shotgun (WGS) entry which is preliminary data.</text>
</comment>
<dbReference type="InterPro" id="IPR011990">
    <property type="entry name" value="TPR-like_helical_dom_sf"/>
</dbReference>
<reference evidence="2 3" key="1">
    <citation type="submission" date="2019-03" db="EMBL/GenBank/DDBJ databases">
        <title>Genomic Encyclopedia of Type Strains, Phase IV (KMG-IV): sequencing the most valuable type-strain genomes for metagenomic binning, comparative biology and taxonomic classification.</title>
        <authorList>
            <person name="Goeker M."/>
        </authorList>
    </citation>
    <scope>NUCLEOTIDE SEQUENCE [LARGE SCALE GENOMIC DNA]</scope>
    <source>
        <strain evidence="2 3">DSM 46770</strain>
    </source>
</reference>
<dbReference type="SUPFAM" id="SSF48452">
    <property type="entry name" value="TPR-like"/>
    <property type="match status" value="1"/>
</dbReference>
<evidence type="ECO:0000256" key="1">
    <source>
        <dbReference type="SAM" id="MobiDB-lite"/>
    </source>
</evidence>
<dbReference type="AlphaFoldDB" id="A0A4R6UQE8"/>